<evidence type="ECO:0000313" key="3">
    <source>
        <dbReference type="Proteomes" id="UP001431902"/>
    </source>
</evidence>
<proteinExistence type="predicted"/>
<dbReference type="Pfam" id="PF22016">
    <property type="entry name" value="DUF6933"/>
    <property type="match status" value="1"/>
</dbReference>
<reference evidence="2" key="1">
    <citation type="submission" date="2023-05" db="EMBL/GenBank/DDBJ databases">
        <title>Limnohabitans sp. strain HM2-2 Genome sequencing and assembly.</title>
        <authorList>
            <person name="Jung Y."/>
        </authorList>
    </citation>
    <scope>NUCLEOTIDE SEQUENCE</scope>
    <source>
        <strain evidence="2">HM2-2</strain>
    </source>
</reference>
<accession>A0ABT6X9Q6</accession>
<dbReference type="Proteomes" id="UP001431902">
    <property type="component" value="Unassembled WGS sequence"/>
</dbReference>
<name>A0ABT6X9Q6_9BURK</name>
<evidence type="ECO:0000259" key="1">
    <source>
        <dbReference type="Pfam" id="PF22016"/>
    </source>
</evidence>
<comment type="caution">
    <text evidence="2">The sequence shown here is derived from an EMBL/GenBank/DDBJ whole genome shotgun (WGS) entry which is preliminary data.</text>
</comment>
<evidence type="ECO:0000313" key="2">
    <source>
        <dbReference type="EMBL" id="MDI9234647.1"/>
    </source>
</evidence>
<feature type="domain" description="DUF6933" evidence="1">
    <location>
        <begin position="4"/>
        <end position="152"/>
    </location>
</feature>
<protein>
    <recommendedName>
        <fullName evidence="1">DUF6933 domain-containing protein</fullName>
    </recommendedName>
</protein>
<dbReference type="InterPro" id="IPR053864">
    <property type="entry name" value="DUF6933"/>
</dbReference>
<dbReference type="EMBL" id="JASGBH010000009">
    <property type="protein sequence ID" value="MDI9234647.1"/>
    <property type="molecule type" value="Genomic_DNA"/>
</dbReference>
<sequence>MFNLHCTKKLLDRIKPDVQVAVGCSTILGDWYATALFWKPQLALLVNERTLLPVVIPLAPATTLAQRFPDALAQVLLALDIGPDKVKSELEKMGKVTYCKTSNRSVLGIMNQFTFQAESYRDHFGLIDPLALSVKLAGTPCGPLYKGAICPDLAVREVMAEGIVH</sequence>
<organism evidence="2 3">
    <name type="scientific">Limnohabitans lacus</name>
    <dbReference type="NCBI Taxonomy" id="3045173"/>
    <lineage>
        <taxon>Bacteria</taxon>
        <taxon>Pseudomonadati</taxon>
        <taxon>Pseudomonadota</taxon>
        <taxon>Betaproteobacteria</taxon>
        <taxon>Burkholderiales</taxon>
        <taxon>Comamonadaceae</taxon>
        <taxon>Limnohabitans</taxon>
    </lineage>
</organism>
<gene>
    <name evidence="2" type="ORF">QLQ16_12485</name>
</gene>
<dbReference type="RefSeq" id="WP_283224990.1">
    <property type="nucleotide sequence ID" value="NZ_JASGBH010000009.1"/>
</dbReference>
<keyword evidence="3" id="KW-1185">Reference proteome</keyword>